<evidence type="ECO:0000313" key="2">
    <source>
        <dbReference type="Proteomes" id="UP000306378"/>
    </source>
</evidence>
<reference evidence="1 2" key="1">
    <citation type="submission" date="2019-05" db="EMBL/GenBank/DDBJ databases">
        <title>Genomes sequences of two Nocardia cyriacigeorgica environmental isolates, type strains Nocardia asteroides ATCC 19247 and Nocardia cyriacigeorgica DSM 44484.</title>
        <authorList>
            <person name="Vautrin F."/>
            <person name="Bergeron E."/>
            <person name="Dubost A."/>
            <person name="Abrouk D."/>
            <person name="Rodriguez Nava V."/>
            <person name="Pujic P."/>
        </authorList>
    </citation>
    <scope>NUCLEOTIDE SEQUENCE [LARGE SCALE GENOMIC DNA]</scope>
    <source>
        <strain evidence="1 2">EML 446</strain>
    </source>
</reference>
<name>A0A5R8NYG3_9NOCA</name>
<dbReference type="EMBL" id="VBUT01000002">
    <property type="protein sequence ID" value="TLF81173.1"/>
    <property type="molecule type" value="Genomic_DNA"/>
</dbReference>
<protein>
    <submittedName>
        <fullName evidence="1">Uncharacterized protein</fullName>
    </submittedName>
</protein>
<evidence type="ECO:0000313" key="1">
    <source>
        <dbReference type="EMBL" id="TLF81173.1"/>
    </source>
</evidence>
<dbReference type="RefSeq" id="WP_138446798.1">
    <property type="nucleotide sequence ID" value="NZ_VBUT01000002.1"/>
</dbReference>
<dbReference type="AlphaFoldDB" id="A0A5R8NYG3"/>
<organism evidence="1 2">
    <name type="scientific">Nocardia cyriacigeorgica</name>
    <dbReference type="NCBI Taxonomy" id="135487"/>
    <lineage>
        <taxon>Bacteria</taxon>
        <taxon>Bacillati</taxon>
        <taxon>Actinomycetota</taxon>
        <taxon>Actinomycetes</taxon>
        <taxon>Mycobacteriales</taxon>
        <taxon>Nocardiaceae</taxon>
        <taxon>Nocardia</taxon>
    </lineage>
</organism>
<accession>A0A5R8NYG3</accession>
<proteinExistence type="predicted"/>
<gene>
    <name evidence="1" type="ORF">FEK34_05880</name>
</gene>
<sequence length="144" mass="15422">MTNAVQRLWRQREVPIAEGVYTAEGRAWKVWLDPAADCGFTVGEPIDVDALLADSPGNTTSTDATFQTVEIPGEGYLCCGEGDLGAEGYVAKVDREGDLVWVVHFDDSNPFIALELDGDRAHCLSSSGVRITVGVQGPWSGPPL</sequence>
<comment type="caution">
    <text evidence="1">The sequence shown here is derived from an EMBL/GenBank/DDBJ whole genome shotgun (WGS) entry which is preliminary data.</text>
</comment>
<dbReference type="Proteomes" id="UP000306378">
    <property type="component" value="Unassembled WGS sequence"/>
</dbReference>